<dbReference type="InterPro" id="IPR050188">
    <property type="entry name" value="RluA_PseudoU_synthase"/>
</dbReference>
<name>A0A941DCS3_9BURK</name>
<dbReference type="EMBL" id="JAGSPM010000003">
    <property type="protein sequence ID" value="MBR7746319.1"/>
    <property type="molecule type" value="Genomic_DNA"/>
</dbReference>
<evidence type="ECO:0000313" key="3">
    <source>
        <dbReference type="Proteomes" id="UP000680158"/>
    </source>
</evidence>
<dbReference type="InterPro" id="IPR020103">
    <property type="entry name" value="PsdUridine_synth_cat_dom_sf"/>
</dbReference>
<dbReference type="SUPFAM" id="SSF55120">
    <property type="entry name" value="Pseudouridine synthase"/>
    <property type="match status" value="1"/>
</dbReference>
<dbReference type="AlphaFoldDB" id="A0A941DCS3"/>
<protein>
    <submittedName>
        <fullName evidence="2">Pseudouridine synthase</fullName>
    </submittedName>
</protein>
<dbReference type="GO" id="GO:0000455">
    <property type="term" value="P:enzyme-directed rRNA pseudouridine synthesis"/>
    <property type="evidence" value="ECO:0007669"/>
    <property type="project" value="TreeGrafter"/>
</dbReference>
<evidence type="ECO:0000313" key="2">
    <source>
        <dbReference type="EMBL" id="MBR7746319.1"/>
    </source>
</evidence>
<proteinExistence type="predicted"/>
<dbReference type="Gene3D" id="3.30.2350.10">
    <property type="entry name" value="Pseudouridine synthase"/>
    <property type="match status" value="1"/>
</dbReference>
<feature type="domain" description="Pseudouridine synthase RsuA/RluA-like" evidence="1">
    <location>
        <begin position="99"/>
        <end position="246"/>
    </location>
</feature>
<evidence type="ECO:0000259" key="1">
    <source>
        <dbReference type="Pfam" id="PF00849"/>
    </source>
</evidence>
<dbReference type="PANTHER" id="PTHR21600">
    <property type="entry name" value="MITOCHONDRIAL RNA PSEUDOURIDINE SYNTHASE"/>
    <property type="match status" value="1"/>
</dbReference>
<dbReference type="GO" id="GO:0009982">
    <property type="term" value="F:pseudouridine synthase activity"/>
    <property type="evidence" value="ECO:0007669"/>
    <property type="project" value="InterPro"/>
</dbReference>
<dbReference type="PROSITE" id="PS01129">
    <property type="entry name" value="PSI_RLU"/>
    <property type="match status" value="1"/>
</dbReference>
<dbReference type="Pfam" id="PF00849">
    <property type="entry name" value="PseudoU_synth_2"/>
    <property type="match status" value="1"/>
</dbReference>
<dbReference type="InterPro" id="IPR006145">
    <property type="entry name" value="PsdUridine_synth_RsuA/RluA"/>
</dbReference>
<comment type="caution">
    <text evidence="2">The sequence shown here is derived from an EMBL/GenBank/DDBJ whole genome shotgun (WGS) entry which is preliminary data.</text>
</comment>
<dbReference type="PANTHER" id="PTHR21600:SF84">
    <property type="entry name" value="PSEUDOURIDINE SYNTHASE RSUA_RLUA-LIKE DOMAIN-CONTAINING PROTEIN"/>
    <property type="match status" value="1"/>
</dbReference>
<keyword evidence="3" id="KW-1185">Reference proteome</keyword>
<dbReference type="Proteomes" id="UP000680158">
    <property type="component" value="Unassembled WGS sequence"/>
</dbReference>
<reference evidence="2 3" key="1">
    <citation type="submission" date="2021-04" db="EMBL/GenBank/DDBJ databases">
        <title>novel species isolated from subtropical streams in China.</title>
        <authorList>
            <person name="Lu H."/>
        </authorList>
    </citation>
    <scope>NUCLEOTIDE SEQUENCE [LARGE SCALE GENOMIC DNA]</scope>
    <source>
        <strain evidence="2 3">BYS107W</strain>
    </source>
</reference>
<organism evidence="2 3">
    <name type="scientific">Undibacterium baiyunense</name>
    <dbReference type="NCBI Taxonomy" id="2828731"/>
    <lineage>
        <taxon>Bacteria</taxon>
        <taxon>Pseudomonadati</taxon>
        <taxon>Pseudomonadota</taxon>
        <taxon>Betaproteobacteria</taxon>
        <taxon>Burkholderiales</taxon>
        <taxon>Oxalobacteraceae</taxon>
        <taxon>Undibacterium</taxon>
    </lineage>
</organism>
<dbReference type="GO" id="GO:0003723">
    <property type="term" value="F:RNA binding"/>
    <property type="evidence" value="ECO:0007669"/>
    <property type="project" value="InterPro"/>
</dbReference>
<gene>
    <name evidence="2" type="ORF">KDM92_06975</name>
</gene>
<dbReference type="GO" id="GO:0140098">
    <property type="term" value="F:catalytic activity, acting on RNA"/>
    <property type="evidence" value="ECO:0007669"/>
    <property type="project" value="UniProtKB-ARBA"/>
</dbReference>
<dbReference type="InterPro" id="IPR006224">
    <property type="entry name" value="PsdUridine_synth_RluA-like_CS"/>
</dbReference>
<accession>A0A941DCS3</accession>
<sequence length="298" mass="34267">MTPSSPAPLPTKNGISSSYIWLPEGQWQNALAFLTQQFPAVSADVWRSRMAKLEVCDANGNYLHPHSPVQRGMCIFYYREVENEPTIPFQETILFEDAHLLVVDKPHFLAVIPGGQYLRETLLVRLKQRTNIDHLTPLHRLDRETAGVILFSKQIESRGTYQSLFQTRQIAKTYHALAPHLPQLTFPYLKQSRIEESDHFFKMHEVNGVVNSETLINVLEHRDDIDLYELQPYTGKRHQLRLHMASLGAPILNDLFYPKALPIGSDDYTKPLKLLAKSIAFIDPLDKSKREFHSRQSL</sequence>